<dbReference type="Proteomes" id="UP000031449">
    <property type="component" value="Chromosome"/>
</dbReference>
<dbReference type="InterPro" id="IPR009100">
    <property type="entry name" value="AcylCoA_DH/oxidase_NM_dom_sf"/>
</dbReference>
<evidence type="ECO:0000313" key="7">
    <source>
        <dbReference type="Proteomes" id="UP000031449"/>
    </source>
</evidence>
<sequence length="381" mass="41593">MYDFTKTDAQKRMLADLNRLIPSFKKREHLLDEPNAYPEENIKELIDHGYSTLTLPKEFGGQGEGLYELVLGQEAIAKGSGATALSIGWHTGTLLEFSERRHWKKEAADFILEKIKNGAIVNTAATEKGAGSPARGALPKTTAVKTASGWEITGEKSYTSLAPMLDYIFVTAVIAGTEQVGTFIIPGDAKGVSIRESWDSIGMHGTASHDLVMNQVEVPERYLLKDGKEADAKPPMSWLLHIPACYIGIAGAALEDATAFATAYEPASLGEPIGSLPNVQEKLGDLQVKLLSARQVLYHTAEAYERAANKEDVRVLLSSAKVHVTNAAIDIVEKSMRIVGPQSMSAKSPMQRYYRDVRMGLHNPPMEDMVKGQFGKMMVGE</sequence>
<dbReference type="PANTHER" id="PTHR43884">
    <property type="entry name" value="ACYL-COA DEHYDROGENASE"/>
    <property type="match status" value="1"/>
</dbReference>
<dbReference type="InterPro" id="IPR036250">
    <property type="entry name" value="AcylCo_DH-like_C"/>
</dbReference>
<dbReference type="Gene3D" id="2.40.110.10">
    <property type="entry name" value="Butyryl-CoA Dehydrogenase, subunit A, domain 2"/>
    <property type="match status" value="1"/>
</dbReference>
<dbReference type="KEGG" id="jeo:JMA_31370"/>
<evidence type="ECO:0000313" key="6">
    <source>
        <dbReference type="EMBL" id="AJD92454.1"/>
    </source>
</evidence>
<dbReference type="GO" id="GO:0003995">
    <property type="term" value="F:acyl-CoA dehydrogenase activity"/>
    <property type="evidence" value="ECO:0007669"/>
    <property type="project" value="TreeGrafter"/>
</dbReference>
<evidence type="ECO:0000256" key="1">
    <source>
        <dbReference type="ARBA" id="ARBA00022630"/>
    </source>
</evidence>
<dbReference type="Pfam" id="PF02771">
    <property type="entry name" value="Acyl-CoA_dh_N"/>
    <property type="match status" value="1"/>
</dbReference>
<evidence type="ECO:0000259" key="4">
    <source>
        <dbReference type="Pfam" id="PF02771"/>
    </source>
</evidence>
<proteinExistence type="predicted"/>
<protein>
    <submittedName>
        <fullName evidence="6">Acyl-CoA dehydrogenase</fullName>
    </submittedName>
</protein>
<evidence type="ECO:0000259" key="5">
    <source>
        <dbReference type="Pfam" id="PF08028"/>
    </source>
</evidence>
<dbReference type="InterPro" id="IPR037069">
    <property type="entry name" value="AcylCoA_DH/ox_N_sf"/>
</dbReference>
<dbReference type="HOGENOM" id="CLU_018204_3_2_9"/>
<feature type="domain" description="Acyl-CoA oxidase/dehydrogenase middle" evidence="3">
    <location>
        <begin position="123"/>
        <end position="216"/>
    </location>
</feature>
<evidence type="ECO:0000256" key="2">
    <source>
        <dbReference type="ARBA" id="ARBA00023002"/>
    </source>
</evidence>
<accession>A0A0B5AWS5</accession>
<feature type="domain" description="Acyl-CoA dehydrogenase C-terminal" evidence="5">
    <location>
        <begin position="243"/>
        <end position="359"/>
    </location>
</feature>
<dbReference type="InterPro" id="IPR006091">
    <property type="entry name" value="Acyl-CoA_Oxase/DH_mid-dom"/>
</dbReference>
<dbReference type="PIRSF" id="PIRSF016578">
    <property type="entry name" value="HsaA"/>
    <property type="match status" value="1"/>
</dbReference>
<dbReference type="EMBL" id="CP009416">
    <property type="protein sequence ID" value="AJD92454.1"/>
    <property type="molecule type" value="Genomic_DNA"/>
</dbReference>
<dbReference type="STRING" id="1508404.JMA_31370"/>
<dbReference type="Pfam" id="PF08028">
    <property type="entry name" value="Acyl-CoA_dh_2"/>
    <property type="match status" value="1"/>
</dbReference>
<dbReference type="Gene3D" id="1.20.140.10">
    <property type="entry name" value="Butyryl-CoA Dehydrogenase, subunit A, domain 3"/>
    <property type="match status" value="1"/>
</dbReference>
<name>A0A0B5AWS5_9BACL</name>
<dbReference type="SUPFAM" id="SSF47203">
    <property type="entry name" value="Acyl-CoA dehydrogenase C-terminal domain-like"/>
    <property type="match status" value="1"/>
</dbReference>
<dbReference type="Pfam" id="PF02770">
    <property type="entry name" value="Acyl-CoA_dh_M"/>
    <property type="match status" value="1"/>
</dbReference>
<dbReference type="InterPro" id="IPR013786">
    <property type="entry name" value="AcylCoA_DH/ox_N"/>
</dbReference>
<evidence type="ECO:0000259" key="3">
    <source>
        <dbReference type="Pfam" id="PF02770"/>
    </source>
</evidence>
<reference evidence="6 7" key="1">
    <citation type="submission" date="2014-08" db="EMBL/GenBank/DDBJ databases">
        <title>Complete genome of a marine bacteria Jeotgalibacillus malaysiensis.</title>
        <authorList>
            <person name="Yaakop A.S."/>
            <person name="Chan K.-G."/>
            <person name="Goh K.M."/>
        </authorList>
    </citation>
    <scope>NUCLEOTIDE SEQUENCE [LARGE SCALE GENOMIC DNA]</scope>
    <source>
        <strain evidence="6 7">D5</strain>
    </source>
</reference>
<dbReference type="PANTHER" id="PTHR43884:SF25">
    <property type="entry name" value="ACYL-COA DEHYDROGENASE YDBM-RELATED"/>
    <property type="match status" value="1"/>
</dbReference>
<dbReference type="CDD" id="cd00567">
    <property type="entry name" value="ACAD"/>
    <property type="match status" value="1"/>
</dbReference>
<dbReference type="AlphaFoldDB" id="A0A0B5AWS5"/>
<organism evidence="6 7">
    <name type="scientific">Jeotgalibacillus malaysiensis</name>
    <dbReference type="NCBI Taxonomy" id="1508404"/>
    <lineage>
        <taxon>Bacteria</taxon>
        <taxon>Bacillati</taxon>
        <taxon>Bacillota</taxon>
        <taxon>Bacilli</taxon>
        <taxon>Bacillales</taxon>
        <taxon>Caryophanaceae</taxon>
        <taxon>Jeotgalibacillus</taxon>
    </lineage>
</organism>
<dbReference type="Gene3D" id="1.10.540.10">
    <property type="entry name" value="Acyl-CoA dehydrogenase/oxidase, N-terminal domain"/>
    <property type="match status" value="1"/>
</dbReference>
<feature type="domain" description="Acyl-CoA dehydrogenase/oxidase N-terminal" evidence="4">
    <location>
        <begin position="30"/>
        <end position="94"/>
    </location>
</feature>
<dbReference type="GO" id="GO:0050660">
    <property type="term" value="F:flavin adenine dinucleotide binding"/>
    <property type="evidence" value="ECO:0007669"/>
    <property type="project" value="InterPro"/>
</dbReference>
<dbReference type="InterPro" id="IPR013107">
    <property type="entry name" value="Acyl-CoA_DH_C"/>
</dbReference>
<keyword evidence="1" id="KW-0285">Flavoprotein</keyword>
<keyword evidence="2" id="KW-0560">Oxidoreductase</keyword>
<dbReference type="SUPFAM" id="SSF56645">
    <property type="entry name" value="Acyl-CoA dehydrogenase NM domain-like"/>
    <property type="match status" value="1"/>
</dbReference>
<dbReference type="BioCyc" id="JESP1508404:G14D9-12418-MONOMER"/>
<gene>
    <name evidence="6" type="ORF">JMA_31370</name>
</gene>
<dbReference type="InterPro" id="IPR046373">
    <property type="entry name" value="Acyl-CoA_Oxase/DH_mid-dom_sf"/>
</dbReference>
<keyword evidence="7" id="KW-1185">Reference proteome</keyword>